<dbReference type="Proteomes" id="UP000652198">
    <property type="component" value="Unassembled WGS sequence"/>
</dbReference>
<keyword evidence="3" id="KW-1185">Reference proteome</keyword>
<proteinExistence type="predicted"/>
<dbReference type="InterPro" id="IPR050742">
    <property type="entry name" value="Helicase_Restrict-Modif_Enz"/>
</dbReference>
<name>A0ABX2BVV2_9BURK</name>
<dbReference type="EMBL" id="WOEY01000105">
    <property type="protein sequence ID" value="NPT44884.1"/>
    <property type="molecule type" value="Genomic_DNA"/>
</dbReference>
<dbReference type="Pfam" id="PF04851">
    <property type="entry name" value="ResIII"/>
    <property type="match status" value="1"/>
</dbReference>
<keyword evidence="2" id="KW-0540">Nuclease</keyword>
<dbReference type="InterPro" id="IPR027417">
    <property type="entry name" value="P-loop_NTPase"/>
</dbReference>
<sequence>MSRELHTITQRLSLRPPQAASLEILAEVLQRVPLRKDIADGRALAAIRETWPQFEDFERDFPSLCFALATGVGKTRLMGAFIAYLYLTGKSRHFFVLAPNTTIYQKLINDFTPGHPKYVFKGIAEFATNPPLLITGDNYESGRGVRLEGGRASDLFGSDVHINIFNIDKINKEEGPRGSPKMKKLQETIGESYYDYLAGLDDLVLVMDEAHRYRASAGAKAIDGLKPILGLELTATPKTVGANSVPFRNVIYSYSLGQAMADGFVKEPAVATRKDFDPKSVSDERLEQIKLEDAVHNHDHVAVELDRYHRVTGRPRVQPFILLVAQDTDHARRLRGYIESDDFFMGRFKDKVAEVHSALRGEESEDATQRLVALEQDGRTEIVIHVNKLKEGWDVTNLYTIVPLRASASDILTEQTLGRGLRLPYGERVTRSGEEDFAAVDRLTVIAHDRFDEIIQKAREPGSIVMTHIEIGDGCDVSSAGAALVTAPSIAEIMITGGGPSLPGLEEAAAPVFTLNTPEETRTAEVTLEVIRRFERKLGSAEELRTPDVQRQITEAVQEIIRPAQGTLAGMVSAPRVDQIVEAVTQTVAERTLSIPQILVIPKRQVTFQFADFDLKDLTTINVRPIDDGLVVQSLRTEVRIYLAKTVDDPREERLEDYLVRFLIERNEVDYDAHADLLYKLAGQMVARINSYLTTAAETENVLLRNGRQLAEFIFAQMMQNYVETPLGEDDYEVRVARGFTLLQAQPFNVVPGQRVHDFRQPVSPASDTKRQVFGGFKNCCYSLQKFDSDPERRFAVLIDADPSVEKWLKPGRTQFQIEYRAGDNYEPDFVVETRDRMLICEVKSRNELNDLVVQAKSQAATKWCRAASQHAAERGGKPWAYALIGDDQIIGSATLTGLMARFTQG</sequence>
<comment type="caution">
    <text evidence="2">The sequence shown here is derived from an EMBL/GenBank/DDBJ whole genome shotgun (WGS) entry which is preliminary data.</text>
</comment>
<keyword evidence="2" id="KW-0255">Endonuclease</keyword>
<protein>
    <submittedName>
        <fullName evidence="2">Restriction endonuclease subunit R</fullName>
    </submittedName>
</protein>
<dbReference type="InterPro" id="IPR006935">
    <property type="entry name" value="Helicase/UvrB_N"/>
</dbReference>
<dbReference type="PANTHER" id="PTHR47396:SF1">
    <property type="entry name" value="ATP-DEPENDENT HELICASE IRC3-RELATED"/>
    <property type="match status" value="1"/>
</dbReference>
<dbReference type="PANTHER" id="PTHR47396">
    <property type="entry name" value="TYPE I RESTRICTION ENZYME ECOKI R PROTEIN"/>
    <property type="match status" value="1"/>
</dbReference>
<reference evidence="2 3" key="1">
    <citation type="submission" date="2019-11" db="EMBL/GenBank/DDBJ databases">
        <title>Metabolism of dissolved organic matter in forest soils.</title>
        <authorList>
            <person name="Cyle K.T."/>
            <person name="Wilhelm R.C."/>
            <person name="Martinez C.E."/>
        </authorList>
    </citation>
    <scope>NUCLEOTIDE SEQUENCE [LARGE SCALE GENOMIC DNA]</scope>
    <source>
        <strain evidence="2 3">1N</strain>
    </source>
</reference>
<dbReference type="Gene3D" id="3.40.50.300">
    <property type="entry name" value="P-loop containing nucleotide triphosphate hydrolases"/>
    <property type="match status" value="2"/>
</dbReference>
<feature type="domain" description="Helicase/UvrB N-terminal" evidence="1">
    <location>
        <begin position="30"/>
        <end position="238"/>
    </location>
</feature>
<keyword evidence="2" id="KW-0378">Hydrolase</keyword>
<evidence type="ECO:0000313" key="2">
    <source>
        <dbReference type="EMBL" id="NPT44884.1"/>
    </source>
</evidence>
<dbReference type="RefSeq" id="WP_172315239.1">
    <property type="nucleotide sequence ID" value="NZ_WOEY01000105.1"/>
</dbReference>
<evidence type="ECO:0000313" key="3">
    <source>
        <dbReference type="Proteomes" id="UP000652198"/>
    </source>
</evidence>
<accession>A0ABX2BVV2</accession>
<dbReference type="SUPFAM" id="SSF52540">
    <property type="entry name" value="P-loop containing nucleoside triphosphate hydrolases"/>
    <property type="match status" value="2"/>
</dbReference>
<dbReference type="GO" id="GO:0004519">
    <property type="term" value="F:endonuclease activity"/>
    <property type="evidence" value="ECO:0007669"/>
    <property type="project" value="UniProtKB-KW"/>
</dbReference>
<organism evidence="2 3">
    <name type="scientific">Paraburkholderia solitsugae</name>
    <dbReference type="NCBI Taxonomy" id="2675748"/>
    <lineage>
        <taxon>Bacteria</taxon>
        <taxon>Pseudomonadati</taxon>
        <taxon>Pseudomonadota</taxon>
        <taxon>Betaproteobacteria</taxon>
        <taxon>Burkholderiales</taxon>
        <taxon>Burkholderiaceae</taxon>
        <taxon>Paraburkholderia</taxon>
    </lineage>
</organism>
<gene>
    <name evidence="2" type="ORF">GNZ12_26920</name>
</gene>
<evidence type="ECO:0000259" key="1">
    <source>
        <dbReference type="Pfam" id="PF04851"/>
    </source>
</evidence>